<proteinExistence type="predicted"/>
<organism evidence="1 2">
    <name type="scientific">Streptococcus equi subsp. zooepidemicus</name>
    <dbReference type="NCBI Taxonomy" id="40041"/>
    <lineage>
        <taxon>Bacteria</taxon>
        <taxon>Bacillati</taxon>
        <taxon>Bacillota</taxon>
        <taxon>Bacilli</taxon>
        <taxon>Lactobacillales</taxon>
        <taxon>Streptococcaceae</taxon>
        <taxon>Streptococcus</taxon>
    </lineage>
</organism>
<dbReference type="Proteomes" id="UP000269903">
    <property type="component" value="Chromosome"/>
</dbReference>
<dbReference type="AlphaFoldDB" id="A0A7Z8ZWC4"/>
<name>A0A7Z8ZWC4_STRSZ</name>
<gene>
    <name evidence="1" type="ORF">NCTC6180_01663</name>
</gene>
<accession>A0A7Z8ZWC4</accession>
<evidence type="ECO:0000313" key="1">
    <source>
        <dbReference type="EMBL" id="VEF08951.1"/>
    </source>
</evidence>
<dbReference type="EMBL" id="LR134317">
    <property type="protein sequence ID" value="VEF08951.1"/>
    <property type="molecule type" value="Genomic_DNA"/>
</dbReference>
<dbReference type="RefSeq" id="WP_024273125.1">
    <property type="nucleotide sequence ID" value="NZ_CP065059.1"/>
</dbReference>
<evidence type="ECO:0000313" key="2">
    <source>
        <dbReference type="Proteomes" id="UP000269903"/>
    </source>
</evidence>
<reference evidence="1 2" key="1">
    <citation type="submission" date="2018-12" db="EMBL/GenBank/DDBJ databases">
        <authorList>
            <consortium name="Pathogen Informatics"/>
        </authorList>
    </citation>
    <scope>NUCLEOTIDE SEQUENCE [LARGE SCALE GENOMIC DNA]</scope>
    <source>
        <strain evidence="1 2">NCTC6180</strain>
    </source>
</reference>
<sequence length="456" mass="51078">MQKSFELVSFYYNDALNGFLNRPFFKKKKNQYLVAIVGFVLYFGYFLANVREIGRLGFGARQLDTETLIALTRLTIMSYINMCLIISIALFVFVNSVISLTKSSVYITNILPYSKREILIAQKMFKMGVALIGYEALLLLVFPLFGQLPIIKLSDQFLLLLLFHVLFIAVFLIVDACYAVLARATARYKKCSIGSLVFGLDIFFTLFCVAYLVYFKIGIDTFIGKLPIGLTALIVLALLIASFVLIVVSQLSYRYALTIQHYKKSSYGLVRLPMIRLNLMTTFPAIYRHKSFIHSLALITVFSLIISYQLGLKSGLETFANLNALLTFSAVNYADATAKIRKYYHFFRVSLKEEVLSLVLGGIVVSMAPFLISLYFGGSMLAFFLSMAIYLCAVIAGLLFPTTQGNLNEAASTTTTIFLSIALYLILKHDSLYISSAILSVLVLVLSVCLARERRG</sequence>
<protein>
    <submittedName>
        <fullName evidence="1">Membrane protein</fullName>
    </submittedName>
</protein>